<dbReference type="Proteomes" id="UP000184268">
    <property type="component" value="Unassembled WGS sequence"/>
</dbReference>
<evidence type="ECO:0000256" key="7">
    <source>
        <dbReference type="ARBA" id="ARBA00022970"/>
    </source>
</evidence>
<reference evidence="11 12" key="1">
    <citation type="submission" date="2016-11" db="EMBL/GenBank/DDBJ databases">
        <authorList>
            <person name="Jaros S."/>
            <person name="Januszkiewicz K."/>
            <person name="Wedrychowicz H."/>
        </authorList>
    </citation>
    <scope>NUCLEOTIDE SEQUENCE [LARGE SCALE GENOMIC DNA]</scope>
    <source>
        <strain evidence="11 12">DSM 16917</strain>
    </source>
</reference>
<feature type="transmembrane region" description="Helical" evidence="10">
    <location>
        <begin position="199"/>
        <end position="221"/>
    </location>
</feature>
<feature type="transmembrane region" description="Helical" evidence="10">
    <location>
        <begin position="396"/>
        <end position="416"/>
    </location>
</feature>
<keyword evidence="12" id="KW-1185">Reference proteome</keyword>
<feature type="transmembrane region" description="Helical" evidence="10">
    <location>
        <begin position="290"/>
        <end position="311"/>
    </location>
</feature>
<accession>A0A1M5ZTJ0</accession>
<evidence type="ECO:0000256" key="2">
    <source>
        <dbReference type="ARBA" id="ARBA00005452"/>
    </source>
</evidence>
<evidence type="ECO:0000256" key="6">
    <source>
        <dbReference type="ARBA" id="ARBA00022692"/>
    </source>
</evidence>
<keyword evidence="7 10" id="KW-0029">Amino-acid transport</keyword>
<dbReference type="GO" id="GO:0003333">
    <property type="term" value="P:amino acid transmembrane transport"/>
    <property type="evidence" value="ECO:0007669"/>
    <property type="project" value="InterPro"/>
</dbReference>
<dbReference type="Pfam" id="PF03222">
    <property type="entry name" value="Trp_Tyr_perm"/>
    <property type="match status" value="1"/>
</dbReference>
<dbReference type="STRING" id="299255.SAMN02745129_0562"/>
<dbReference type="PANTHER" id="PTHR46997:SF1">
    <property type="entry name" value="LOW AFFINITY TRYPTOPHAN PERMEASE-RELATED"/>
    <property type="match status" value="1"/>
</dbReference>
<keyword evidence="4 10" id="KW-1003">Cell membrane</keyword>
<comment type="subcellular location">
    <subcellularLocation>
        <location evidence="1 10">Cell inner membrane</location>
        <topology evidence="1 10">Multi-pass membrane protein</topology>
    </subcellularLocation>
</comment>
<evidence type="ECO:0000313" key="11">
    <source>
        <dbReference type="EMBL" id="SHI27560.1"/>
    </source>
</evidence>
<feature type="transmembrane region" description="Helical" evidence="10">
    <location>
        <begin position="233"/>
        <end position="253"/>
    </location>
</feature>
<proteinExistence type="inferred from homology"/>
<name>A0A1M5ZTJ0_9GAMM</name>
<protein>
    <recommendedName>
        <fullName evidence="10">Aromatic amino acid permease</fullName>
    </recommendedName>
</protein>
<dbReference type="PANTHER" id="PTHR46997">
    <property type="entry name" value="LOW AFFINITY TRYPTOPHAN PERMEASE-RELATED"/>
    <property type="match status" value="1"/>
</dbReference>
<evidence type="ECO:0000256" key="1">
    <source>
        <dbReference type="ARBA" id="ARBA00004429"/>
    </source>
</evidence>
<organism evidence="11 12">
    <name type="scientific">Ferrimonas marina</name>
    <dbReference type="NCBI Taxonomy" id="299255"/>
    <lineage>
        <taxon>Bacteria</taxon>
        <taxon>Pseudomonadati</taxon>
        <taxon>Pseudomonadota</taxon>
        <taxon>Gammaproteobacteria</taxon>
        <taxon>Alteromonadales</taxon>
        <taxon>Ferrimonadaceae</taxon>
        <taxon>Ferrimonas</taxon>
    </lineage>
</organism>
<evidence type="ECO:0000256" key="5">
    <source>
        <dbReference type="ARBA" id="ARBA00022519"/>
    </source>
</evidence>
<keyword evidence="8 10" id="KW-1133">Transmembrane helix</keyword>
<dbReference type="InterPro" id="IPR013059">
    <property type="entry name" value="Trp_tyr_transpt"/>
</dbReference>
<sequence length="420" mass="43700">MSEMTASAPAAQTKKKPGILGGAMIVAGTSIGAGMFALPVYSAGMWFAVSMAMMALVWFCAYSSSLYLTEASLNYKDGASYATIAEDTLGKVGKILATGTVAFVCFILTYAYISGGSSVVGQTLGNTLGLQLGHSGSALLFTLVLATVVIAGSRAVDRVATIMLGGMALTFFGSTSMLAGNASVDTLFPGIGLAEPLPYLWIAIPVLVTSFGFHGTVPSLVKHYQKDARRTRLALLVGTMLTMLVYVVWQLAIMGNVPRDQFSEVIAQGGNVATLISAVGQSTDVSGVEAALMLFGNLALASSFIGVALGLQDLIKDLLKLSDSLVDSAKAAAITFLPALLLCMAMPHGFITAIGFAALAASVFVLVLPALMARVLRQRKIDNGFQTSGGMLRLNFVLGFGVLAVLVEIVHLMGLLPKFG</sequence>
<dbReference type="PROSITE" id="PS00594">
    <property type="entry name" value="AROMATIC_AA_PERMEASE_1"/>
    <property type="match status" value="1"/>
</dbReference>
<keyword evidence="6 10" id="KW-0812">Transmembrane</keyword>
<dbReference type="AlphaFoldDB" id="A0A1M5ZTJ0"/>
<keyword evidence="5 10" id="KW-0997">Cell inner membrane</keyword>
<evidence type="ECO:0000256" key="8">
    <source>
        <dbReference type="ARBA" id="ARBA00022989"/>
    </source>
</evidence>
<gene>
    <name evidence="11" type="ORF">SAMN02745129_0562</name>
</gene>
<dbReference type="Gene3D" id="1.20.1740.10">
    <property type="entry name" value="Amino acid/polyamine transporter I"/>
    <property type="match status" value="1"/>
</dbReference>
<evidence type="ECO:0000313" key="12">
    <source>
        <dbReference type="Proteomes" id="UP000184268"/>
    </source>
</evidence>
<feature type="transmembrane region" description="Helical" evidence="10">
    <location>
        <begin position="95"/>
        <end position="113"/>
    </location>
</feature>
<feature type="transmembrane region" description="Helical" evidence="10">
    <location>
        <begin position="47"/>
        <end position="68"/>
    </location>
</feature>
<feature type="transmembrane region" description="Helical" evidence="10">
    <location>
        <begin position="331"/>
        <end position="350"/>
    </location>
</feature>
<feature type="transmembrane region" description="Helical" evidence="10">
    <location>
        <begin position="159"/>
        <end position="179"/>
    </location>
</feature>
<evidence type="ECO:0000256" key="4">
    <source>
        <dbReference type="ARBA" id="ARBA00022475"/>
    </source>
</evidence>
<dbReference type="GO" id="GO:0015173">
    <property type="term" value="F:aromatic amino acid transmembrane transporter activity"/>
    <property type="evidence" value="ECO:0007669"/>
    <property type="project" value="UniProtKB-UniRule"/>
</dbReference>
<dbReference type="NCBIfam" id="TIGR00837">
    <property type="entry name" value="araaP"/>
    <property type="match status" value="1"/>
</dbReference>
<feature type="transmembrane region" description="Helical" evidence="10">
    <location>
        <begin position="20"/>
        <end position="41"/>
    </location>
</feature>
<keyword evidence="3 10" id="KW-0813">Transport</keyword>
<dbReference type="OrthoDB" id="18749at2"/>
<evidence type="ECO:0000256" key="3">
    <source>
        <dbReference type="ARBA" id="ARBA00022448"/>
    </source>
</evidence>
<comment type="similarity">
    <text evidence="2 10">Belongs to the amino acid/polyamine transporter 2 family. Mtr/TnaB/TyrP permease subfamily.</text>
</comment>
<feature type="transmembrane region" description="Helical" evidence="10">
    <location>
        <begin position="356"/>
        <end position="376"/>
    </location>
</feature>
<comment type="function">
    <text evidence="10">Involved in transporting aromatic amino acids across the cytoplasmic membrane.</text>
</comment>
<evidence type="ECO:0000256" key="10">
    <source>
        <dbReference type="RuleBase" id="RU367149"/>
    </source>
</evidence>
<dbReference type="EMBL" id="FQXG01000016">
    <property type="protein sequence ID" value="SHI27560.1"/>
    <property type="molecule type" value="Genomic_DNA"/>
</dbReference>
<dbReference type="RefSeq" id="WP_067666098.1">
    <property type="nucleotide sequence ID" value="NZ_FQXG01000016.1"/>
</dbReference>
<dbReference type="InterPro" id="IPR018227">
    <property type="entry name" value="Amino_acid_transport_2"/>
</dbReference>
<dbReference type="PRINTS" id="PR00166">
    <property type="entry name" value="AROAAPRMEASE"/>
</dbReference>
<feature type="transmembrane region" description="Helical" evidence="10">
    <location>
        <begin position="133"/>
        <end position="152"/>
    </location>
</feature>
<keyword evidence="9 10" id="KW-0472">Membrane</keyword>
<dbReference type="InterPro" id="IPR013061">
    <property type="entry name" value="Trp/try_permease_CS"/>
</dbReference>
<evidence type="ECO:0000256" key="9">
    <source>
        <dbReference type="ARBA" id="ARBA00023136"/>
    </source>
</evidence>
<dbReference type="GO" id="GO:0005886">
    <property type="term" value="C:plasma membrane"/>
    <property type="evidence" value="ECO:0007669"/>
    <property type="project" value="UniProtKB-SubCell"/>
</dbReference>